<dbReference type="PROSITE" id="PS51900">
    <property type="entry name" value="CB"/>
    <property type="match status" value="1"/>
</dbReference>
<accession>A0A6J7DII6</accession>
<dbReference type="AlphaFoldDB" id="A0A6J7DII6"/>
<evidence type="ECO:0000256" key="8">
    <source>
        <dbReference type="ARBA" id="ARBA00023306"/>
    </source>
</evidence>
<keyword evidence="3" id="KW-0132">Cell division</keyword>
<evidence type="ECO:0000256" key="6">
    <source>
        <dbReference type="ARBA" id="ARBA00023125"/>
    </source>
</evidence>
<dbReference type="PROSITE" id="PS51898">
    <property type="entry name" value="TYR_RECOMBINASE"/>
    <property type="match status" value="1"/>
</dbReference>
<gene>
    <name evidence="11" type="ORF">UFOPK3401_00794</name>
</gene>
<dbReference type="InterPro" id="IPR023009">
    <property type="entry name" value="Tyrosine_recombinase_XerC/XerD"/>
</dbReference>
<keyword evidence="4" id="KW-0159">Chromosome partition</keyword>
<dbReference type="GO" id="GO:0051301">
    <property type="term" value="P:cell division"/>
    <property type="evidence" value="ECO:0007669"/>
    <property type="project" value="UniProtKB-KW"/>
</dbReference>
<dbReference type="InterPro" id="IPR044068">
    <property type="entry name" value="CB"/>
</dbReference>
<keyword evidence="7" id="KW-0233">DNA recombination</keyword>
<evidence type="ECO:0000256" key="7">
    <source>
        <dbReference type="ARBA" id="ARBA00023172"/>
    </source>
</evidence>
<proteinExistence type="inferred from homology"/>
<sequence length="321" mass="34802">MTSPVETALPTAQSPELPVEFAQSLEGFLVHVRDERGLSPHTVRAYCTDIESLLLHAQRMGIRKVHDISLMTLRSWLAHEQSMGRARTTLARHAAAVRVFTAWLVRTGQVNDDPGARLASPKSHRTLPEVVRAEDMVIILEAVADRAQEGEPLALRDAAIMELLYATGIRVSELTALDLADIDWDRAAIRVFGKGRKERTVPVGQPALRSLKVWIDQGRAGLAGDQGSAGNAVFLGSRGSRLGARGAREVVHQCLAAAPNAPDVGPHGLRHSAATHLLEGGADLRSVQELLGHATLATTQIYTHVSVERLRATYDQAHPRA</sequence>
<dbReference type="InterPro" id="IPR010998">
    <property type="entry name" value="Integrase_recombinase_N"/>
</dbReference>
<evidence type="ECO:0000259" key="9">
    <source>
        <dbReference type="PROSITE" id="PS51898"/>
    </source>
</evidence>
<evidence type="ECO:0000256" key="5">
    <source>
        <dbReference type="ARBA" id="ARBA00022908"/>
    </source>
</evidence>
<evidence type="ECO:0000259" key="10">
    <source>
        <dbReference type="PROSITE" id="PS51900"/>
    </source>
</evidence>
<dbReference type="Pfam" id="PF02899">
    <property type="entry name" value="Phage_int_SAM_1"/>
    <property type="match status" value="1"/>
</dbReference>
<dbReference type="CDD" id="cd00798">
    <property type="entry name" value="INT_XerDC_C"/>
    <property type="match status" value="1"/>
</dbReference>
<dbReference type="InterPro" id="IPR050090">
    <property type="entry name" value="Tyrosine_recombinase_XerCD"/>
</dbReference>
<evidence type="ECO:0000313" key="11">
    <source>
        <dbReference type="EMBL" id="CAB4870802.1"/>
    </source>
</evidence>
<dbReference type="InterPro" id="IPR004107">
    <property type="entry name" value="Integrase_SAM-like_N"/>
</dbReference>
<keyword evidence="5" id="KW-0229">DNA integration</keyword>
<reference evidence="11" key="1">
    <citation type="submission" date="2020-05" db="EMBL/GenBank/DDBJ databases">
        <authorList>
            <person name="Chiriac C."/>
            <person name="Salcher M."/>
            <person name="Ghai R."/>
            <person name="Kavagutti S V."/>
        </authorList>
    </citation>
    <scope>NUCLEOTIDE SEQUENCE</scope>
</reference>
<protein>
    <submittedName>
        <fullName evidence="11">Unannotated protein</fullName>
    </submittedName>
</protein>
<dbReference type="EMBL" id="CAFBLM010000031">
    <property type="protein sequence ID" value="CAB4870802.1"/>
    <property type="molecule type" value="Genomic_DNA"/>
</dbReference>
<feature type="domain" description="Tyr recombinase" evidence="9">
    <location>
        <begin position="126"/>
        <end position="315"/>
    </location>
</feature>
<dbReference type="Gene3D" id="1.10.443.10">
    <property type="entry name" value="Intergrase catalytic core"/>
    <property type="match status" value="1"/>
</dbReference>
<organism evidence="11">
    <name type="scientific">freshwater metagenome</name>
    <dbReference type="NCBI Taxonomy" id="449393"/>
    <lineage>
        <taxon>unclassified sequences</taxon>
        <taxon>metagenomes</taxon>
        <taxon>ecological metagenomes</taxon>
    </lineage>
</organism>
<comment type="subcellular location">
    <subcellularLocation>
        <location evidence="1">Cytoplasm</location>
    </subcellularLocation>
</comment>
<keyword evidence="2" id="KW-0963">Cytoplasm</keyword>
<feature type="domain" description="Core-binding (CB)" evidence="10">
    <location>
        <begin position="19"/>
        <end position="105"/>
    </location>
</feature>
<evidence type="ECO:0000256" key="1">
    <source>
        <dbReference type="ARBA" id="ARBA00004496"/>
    </source>
</evidence>
<dbReference type="NCBIfam" id="NF001399">
    <property type="entry name" value="PRK00283.1"/>
    <property type="match status" value="1"/>
</dbReference>
<keyword evidence="6" id="KW-0238">DNA-binding</keyword>
<dbReference type="GO" id="GO:0006310">
    <property type="term" value="P:DNA recombination"/>
    <property type="evidence" value="ECO:0007669"/>
    <property type="project" value="UniProtKB-KW"/>
</dbReference>
<dbReference type="GO" id="GO:0005737">
    <property type="term" value="C:cytoplasm"/>
    <property type="evidence" value="ECO:0007669"/>
    <property type="project" value="UniProtKB-SubCell"/>
</dbReference>
<dbReference type="GO" id="GO:0007059">
    <property type="term" value="P:chromosome segregation"/>
    <property type="evidence" value="ECO:0007669"/>
    <property type="project" value="UniProtKB-KW"/>
</dbReference>
<dbReference type="PANTHER" id="PTHR30349">
    <property type="entry name" value="PHAGE INTEGRASE-RELATED"/>
    <property type="match status" value="1"/>
</dbReference>
<dbReference type="InterPro" id="IPR013762">
    <property type="entry name" value="Integrase-like_cat_sf"/>
</dbReference>
<keyword evidence="8" id="KW-0131">Cell cycle</keyword>
<name>A0A6J7DII6_9ZZZZ</name>
<evidence type="ECO:0000256" key="2">
    <source>
        <dbReference type="ARBA" id="ARBA00022490"/>
    </source>
</evidence>
<evidence type="ECO:0000256" key="3">
    <source>
        <dbReference type="ARBA" id="ARBA00022618"/>
    </source>
</evidence>
<dbReference type="InterPro" id="IPR002104">
    <property type="entry name" value="Integrase_catalytic"/>
</dbReference>
<dbReference type="Gene3D" id="1.10.150.130">
    <property type="match status" value="1"/>
</dbReference>
<dbReference type="SUPFAM" id="SSF56349">
    <property type="entry name" value="DNA breaking-rejoining enzymes"/>
    <property type="match status" value="1"/>
</dbReference>
<dbReference type="HAMAP" id="MF_01808">
    <property type="entry name" value="Recomb_XerC_XerD"/>
    <property type="match status" value="1"/>
</dbReference>
<evidence type="ECO:0000256" key="4">
    <source>
        <dbReference type="ARBA" id="ARBA00022829"/>
    </source>
</evidence>
<dbReference type="GO" id="GO:0003677">
    <property type="term" value="F:DNA binding"/>
    <property type="evidence" value="ECO:0007669"/>
    <property type="project" value="UniProtKB-KW"/>
</dbReference>
<dbReference type="GO" id="GO:0015074">
    <property type="term" value="P:DNA integration"/>
    <property type="evidence" value="ECO:0007669"/>
    <property type="project" value="UniProtKB-KW"/>
</dbReference>
<dbReference type="PANTHER" id="PTHR30349:SF77">
    <property type="entry name" value="TYROSINE RECOMBINASE XERC"/>
    <property type="match status" value="1"/>
</dbReference>
<dbReference type="InterPro" id="IPR011010">
    <property type="entry name" value="DNA_brk_join_enz"/>
</dbReference>
<dbReference type="Pfam" id="PF00589">
    <property type="entry name" value="Phage_integrase"/>
    <property type="match status" value="1"/>
</dbReference>